<organism evidence="1">
    <name type="scientific">viral metagenome</name>
    <dbReference type="NCBI Taxonomy" id="1070528"/>
    <lineage>
        <taxon>unclassified sequences</taxon>
        <taxon>metagenomes</taxon>
        <taxon>organismal metagenomes</taxon>
    </lineage>
</organism>
<protein>
    <submittedName>
        <fullName evidence="1">Uncharacterized protein</fullName>
    </submittedName>
</protein>
<dbReference type="EMBL" id="MN739819">
    <property type="protein sequence ID" value="QHT27240.1"/>
    <property type="molecule type" value="Genomic_DNA"/>
</dbReference>
<accession>A0A6C0EFQ3</accession>
<dbReference type="AlphaFoldDB" id="A0A6C0EFQ3"/>
<name>A0A6C0EFQ3_9ZZZZ</name>
<proteinExistence type="predicted"/>
<sequence length="115" mass="13896">MSFNLKVEGIIESVIFTERNIIDWNEYKINILNNLNNINFNEKIENYVSSDKLLYVTRTRMRKILYNSIVLNNNIFIEVGYDSYTIKEQYDIKQRDVYNFIEECIKILVKKQQLK</sequence>
<reference evidence="1" key="1">
    <citation type="journal article" date="2020" name="Nature">
        <title>Giant virus diversity and host interactions through global metagenomics.</title>
        <authorList>
            <person name="Schulz F."/>
            <person name="Roux S."/>
            <person name="Paez-Espino D."/>
            <person name="Jungbluth S."/>
            <person name="Walsh D.A."/>
            <person name="Denef V.J."/>
            <person name="McMahon K.D."/>
            <person name="Konstantinidis K.T."/>
            <person name="Eloe-Fadrosh E.A."/>
            <person name="Kyrpides N.C."/>
            <person name="Woyke T."/>
        </authorList>
    </citation>
    <scope>NUCLEOTIDE SEQUENCE</scope>
    <source>
        <strain evidence="1">GVMAG-M-3300023179-2</strain>
    </source>
</reference>
<evidence type="ECO:0000313" key="1">
    <source>
        <dbReference type="EMBL" id="QHT27240.1"/>
    </source>
</evidence>